<evidence type="ECO:0000256" key="2">
    <source>
        <dbReference type="ARBA" id="ARBA00022857"/>
    </source>
</evidence>
<proteinExistence type="inferred from homology"/>
<dbReference type="SUPFAM" id="SSF51735">
    <property type="entry name" value="NAD(P)-binding Rossmann-fold domains"/>
    <property type="match status" value="1"/>
</dbReference>
<keyword evidence="2" id="KW-0521">NADP</keyword>
<dbReference type="Proteomes" id="UP000053352">
    <property type="component" value="Unassembled WGS sequence"/>
</dbReference>
<dbReference type="EMBL" id="LNTB01000001">
    <property type="protein sequence ID" value="KSW11344.1"/>
    <property type="molecule type" value="Genomic_DNA"/>
</dbReference>
<dbReference type="RefSeq" id="WP_058370017.1">
    <property type="nucleotide sequence ID" value="NZ_LNTB01000001.1"/>
</dbReference>
<protein>
    <submittedName>
        <fullName evidence="6">Uncharacterized protein</fullName>
    </submittedName>
</protein>
<dbReference type="InterPro" id="IPR013332">
    <property type="entry name" value="KPR_N"/>
</dbReference>
<dbReference type="Pfam" id="PF08546">
    <property type="entry name" value="ApbA_C"/>
    <property type="match status" value="1"/>
</dbReference>
<evidence type="ECO:0000313" key="7">
    <source>
        <dbReference type="Proteomes" id="UP000053352"/>
    </source>
</evidence>
<evidence type="ECO:0000259" key="5">
    <source>
        <dbReference type="Pfam" id="PF08546"/>
    </source>
</evidence>
<feature type="domain" description="Ketopantoate reductase N-terminal" evidence="4">
    <location>
        <begin position="5"/>
        <end position="150"/>
    </location>
</feature>
<accession>A0A0V8RTD5</accession>
<dbReference type="InterPro" id="IPR036291">
    <property type="entry name" value="NAD(P)-bd_dom_sf"/>
</dbReference>
<evidence type="ECO:0000256" key="3">
    <source>
        <dbReference type="ARBA" id="ARBA00023002"/>
    </source>
</evidence>
<dbReference type="SUPFAM" id="SSF48179">
    <property type="entry name" value="6-phosphogluconate dehydrogenase C-terminal domain-like"/>
    <property type="match status" value="1"/>
</dbReference>
<feature type="domain" description="Ketopantoate reductase C-terminal" evidence="5">
    <location>
        <begin position="176"/>
        <end position="295"/>
    </location>
</feature>
<comment type="similarity">
    <text evidence="1">Belongs to the ketopantoate reductase family.</text>
</comment>
<gene>
    <name evidence="6" type="ORF">CF15_00275</name>
</gene>
<evidence type="ECO:0000256" key="1">
    <source>
        <dbReference type="ARBA" id="ARBA00007870"/>
    </source>
</evidence>
<dbReference type="Pfam" id="PF02558">
    <property type="entry name" value="ApbA"/>
    <property type="match status" value="1"/>
</dbReference>
<dbReference type="InterPro" id="IPR013328">
    <property type="entry name" value="6PGD_dom2"/>
</dbReference>
<dbReference type="OrthoDB" id="201845at2157"/>
<sequence>MGKEVAVAGCGPVGLFLAAGVAYAGYTPVLLCLSSESAAALLQREIRVHYKGGEARARASVAHILAARRRFQHVIVAARLNYLDHALEAVKRVLEPSGGVVFVQPSPYVLELASSRGLKVYGAIALYTCVRKIGPGEIEWPGEGAVRVAAGPGAEHLADMMALPGVPIERVGGRVTQLLWDYSIAAASLQPLSALLGLPYSRVWRLKHARELALRVAEEAGRVAEETGTELWRSPREALEELAEVKGCVPRMLQDVSERRETEADYMLGYLLGQALRRDLYTPYIDSLYLMVKSVEESMRSV</sequence>
<keyword evidence="3" id="KW-0560">Oxidoreductase</keyword>
<keyword evidence="7" id="KW-1185">Reference proteome</keyword>
<dbReference type="Gene3D" id="3.40.50.720">
    <property type="entry name" value="NAD(P)-binding Rossmann-like Domain"/>
    <property type="match status" value="1"/>
</dbReference>
<dbReference type="GO" id="GO:0050661">
    <property type="term" value="F:NADP binding"/>
    <property type="evidence" value="ECO:0007669"/>
    <property type="project" value="TreeGrafter"/>
</dbReference>
<dbReference type="STRING" id="2309.CF15_00275"/>
<organism evidence="6 7">
    <name type="scientific">Pyrodictium occultum</name>
    <dbReference type="NCBI Taxonomy" id="2309"/>
    <lineage>
        <taxon>Archaea</taxon>
        <taxon>Thermoproteota</taxon>
        <taxon>Thermoprotei</taxon>
        <taxon>Desulfurococcales</taxon>
        <taxon>Pyrodictiaceae</taxon>
        <taxon>Pyrodictium</taxon>
    </lineage>
</organism>
<dbReference type="Gene3D" id="1.10.1040.10">
    <property type="entry name" value="N-(1-d-carboxylethyl)-l-norvaline Dehydrogenase, domain 2"/>
    <property type="match status" value="1"/>
</dbReference>
<dbReference type="InterPro" id="IPR008927">
    <property type="entry name" value="6-PGluconate_DH-like_C_sf"/>
</dbReference>
<reference evidence="6 7" key="1">
    <citation type="submission" date="2015-11" db="EMBL/GenBank/DDBJ databases">
        <title>Genome sequence of Pyrodictium occultum PL-19, a marine hyperthermophilic archaeon isolated from Volcano, Italy.</title>
        <authorList>
            <person name="Utturkar S."/>
            <person name="Huber H."/>
            <person name="Leptihn S."/>
            <person name="Brown S."/>
            <person name="Stetter K.O."/>
            <person name="Podar M."/>
        </authorList>
    </citation>
    <scope>NUCLEOTIDE SEQUENCE [LARGE SCALE GENOMIC DNA]</scope>
    <source>
        <strain evidence="6 7">PL-19</strain>
    </source>
</reference>
<dbReference type="AlphaFoldDB" id="A0A0V8RTD5"/>
<dbReference type="GO" id="GO:0008677">
    <property type="term" value="F:2-dehydropantoate 2-reductase activity"/>
    <property type="evidence" value="ECO:0007669"/>
    <property type="project" value="TreeGrafter"/>
</dbReference>
<dbReference type="InterPro" id="IPR013752">
    <property type="entry name" value="KPA_reductase"/>
</dbReference>
<evidence type="ECO:0000313" key="6">
    <source>
        <dbReference type="EMBL" id="KSW11344.1"/>
    </source>
</evidence>
<dbReference type="PANTHER" id="PTHR43765">
    <property type="entry name" value="2-DEHYDROPANTOATE 2-REDUCTASE-RELATED"/>
    <property type="match status" value="1"/>
</dbReference>
<comment type="caution">
    <text evidence="6">The sequence shown here is derived from an EMBL/GenBank/DDBJ whole genome shotgun (WGS) entry which is preliminary data.</text>
</comment>
<dbReference type="PANTHER" id="PTHR43765:SF2">
    <property type="entry name" value="2-DEHYDROPANTOATE 2-REDUCTASE"/>
    <property type="match status" value="1"/>
</dbReference>
<dbReference type="InterPro" id="IPR050838">
    <property type="entry name" value="Ketopantoate_reductase"/>
</dbReference>
<dbReference type="GO" id="GO:0005737">
    <property type="term" value="C:cytoplasm"/>
    <property type="evidence" value="ECO:0007669"/>
    <property type="project" value="TreeGrafter"/>
</dbReference>
<evidence type="ECO:0000259" key="4">
    <source>
        <dbReference type="Pfam" id="PF02558"/>
    </source>
</evidence>
<name>A0A0V8RTD5_PYROC</name>